<keyword evidence="5" id="KW-0788">Thiol protease</keyword>
<evidence type="ECO:0000256" key="5">
    <source>
        <dbReference type="ARBA" id="ARBA00022807"/>
    </source>
</evidence>
<dbReference type="STRING" id="1176587.A8C56_16645"/>
<evidence type="ECO:0000256" key="2">
    <source>
        <dbReference type="ARBA" id="ARBA00022670"/>
    </source>
</evidence>
<dbReference type="KEGG" id="nia:A8C56_16645"/>
<evidence type="ECO:0000256" key="1">
    <source>
        <dbReference type="ARBA" id="ARBA00007074"/>
    </source>
</evidence>
<dbReference type="InterPro" id="IPR052062">
    <property type="entry name" value="Murein_DD/LD_carboxypeptidase"/>
</dbReference>
<dbReference type="Gene3D" id="3.90.1720.10">
    <property type="entry name" value="endopeptidase domain like (from Nostoc punctiforme)"/>
    <property type="match status" value="1"/>
</dbReference>
<dbReference type="EMBL" id="CP015772">
    <property type="protein sequence ID" value="ANH82375.1"/>
    <property type="molecule type" value="Genomic_DNA"/>
</dbReference>
<feature type="domain" description="NlpC/P60" evidence="6">
    <location>
        <begin position="87"/>
        <end position="212"/>
    </location>
</feature>
<dbReference type="PANTHER" id="PTHR47360">
    <property type="entry name" value="MUREIN DD-ENDOPEPTIDASE MEPS/MUREIN LD-CARBOXYPEPTIDASE"/>
    <property type="match status" value="1"/>
</dbReference>
<dbReference type="Proteomes" id="UP000077667">
    <property type="component" value="Chromosome"/>
</dbReference>
<gene>
    <name evidence="7" type="ORF">A8C56_16645</name>
</gene>
<evidence type="ECO:0000313" key="8">
    <source>
        <dbReference type="Proteomes" id="UP000077667"/>
    </source>
</evidence>
<evidence type="ECO:0000259" key="6">
    <source>
        <dbReference type="PROSITE" id="PS51935"/>
    </source>
</evidence>
<accession>A0A1A9I4X7</accession>
<evidence type="ECO:0000313" key="7">
    <source>
        <dbReference type="EMBL" id="ANH82375.1"/>
    </source>
</evidence>
<name>A0A1A9I4X7_9BACT</name>
<protein>
    <recommendedName>
        <fullName evidence="6">NlpC/P60 domain-containing protein</fullName>
    </recommendedName>
</protein>
<keyword evidence="3" id="KW-0732">Signal</keyword>
<evidence type="ECO:0000256" key="3">
    <source>
        <dbReference type="ARBA" id="ARBA00022729"/>
    </source>
</evidence>
<dbReference type="InterPro" id="IPR038765">
    <property type="entry name" value="Papain-like_cys_pep_sf"/>
</dbReference>
<dbReference type="RefSeq" id="WP_067758461.1">
    <property type="nucleotide sequence ID" value="NZ_CP015772.1"/>
</dbReference>
<dbReference type="SUPFAM" id="SSF54001">
    <property type="entry name" value="Cysteine proteinases"/>
    <property type="match status" value="1"/>
</dbReference>
<dbReference type="OrthoDB" id="9807055at2"/>
<dbReference type="PROSITE" id="PS51935">
    <property type="entry name" value="NLPC_P60"/>
    <property type="match status" value="1"/>
</dbReference>
<keyword evidence="4" id="KW-0378">Hydrolase</keyword>
<sequence length="225" mass="25604">MNYKFSLIILISTLLLSGCFLSKKGSKTASSKEDPYSSIIYVTDPKQDSIAKARAAQQHKRELLFHEDSLLKAKYARNMQIPPDSIRDVSLPLYRFIDNWIYTPYLWGGTTRKGIDCSAFVQRLLAEVYDVEVPRTSIQQYLTRNVIPFRGLDRLEEGDLIFFKTIDGNPITHVGLYLKNGYFINSASKGVTIANLRSAYWASKYVSCGRINLAKSTRIRNVSKN</sequence>
<dbReference type="GO" id="GO:0006508">
    <property type="term" value="P:proteolysis"/>
    <property type="evidence" value="ECO:0007669"/>
    <property type="project" value="UniProtKB-KW"/>
</dbReference>
<dbReference type="AlphaFoldDB" id="A0A1A9I4X7"/>
<dbReference type="PANTHER" id="PTHR47360:SF1">
    <property type="entry name" value="ENDOPEPTIDASE NLPC-RELATED"/>
    <property type="match status" value="1"/>
</dbReference>
<keyword evidence="8" id="KW-1185">Reference proteome</keyword>
<proteinExistence type="inferred from homology"/>
<dbReference type="PROSITE" id="PS51257">
    <property type="entry name" value="PROKAR_LIPOPROTEIN"/>
    <property type="match status" value="1"/>
</dbReference>
<evidence type="ECO:0000256" key="4">
    <source>
        <dbReference type="ARBA" id="ARBA00022801"/>
    </source>
</evidence>
<organism evidence="7 8">
    <name type="scientific">Niabella ginsenosidivorans</name>
    <dbReference type="NCBI Taxonomy" id="1176587"/>
    <lineage>
        <taxon>Bacteria</taxon>
        <taxon>Pseudomonadati</taxon>
        <taxon>Bacteroidota</taxon>
        <taxon>Chitinophagia</taxon>
        <taxon>Chitinophagales</taxon>
        <taxon>Chitinophagaceae</taxon>
        <taxon>Niabella</taxon>
    </lineage>
</organism>
<dbReference type="GO" id="GO:0008234">
    <property type="term" value="F:cysteine-type peptidase activity"/>
    <property type="evidence" value="ECO:0007669"/>
    <property type="project" value="UniProtKB-KW"/>
</dbReference>
<comment type="similarity">
    <text evidence="1">Belongs to the peptidase C40 family.</text>
</comment>
<keyword evidence="2" id="KW-0645">Protease</keyword>
<dbReference type="Pfam" id="PF00877">
    <property type="entry name" value="NLPC_P60"/>
    <property type="match status" value="1"/>
</dbReference>
<dbReference type="InterPro" id="IPR000064">
    <property type="entry name" value="NLP_P60_dom"/>
</dbReference>
<reference evidence="7 8" key="1">
    <citation type="submission" date="2016-05" db="EMBL/GenBank/DDBJ databases">
        <title>Niabella ginsenosidivorans BS26 whole genome sequencing.</title>
        <authorList>
            <person name="Im W.T."/>
            <person name="Siddiqi M.Z."/>
        </authorList>
    </citation>
    <scope>NUCLEOTIDE SEQUENCE [LARGE SCALE GENOMIC DNA]</scope>
    <source>
        <strain evidence="7 8">BS26</strain>
    </source>
</reference>